<gene>
    <name evidence="1" type="ORF">EVAR_3518_1</name>
</gene>
<proteinExistence type="predicted"/>
<reference evidence="1 2" key="1">
    <citation type="journal article" date="2019" name="Commun. Biol.">
        <title>The bagworm genome reveals a unique fibroin gene that provides high tensile strength.</title>
        <authorList>
            <person name="Kono N."/>
            <person name="Nakamura H."/>
            <person name="Ohtoshi R."/>
            <person name="Tomita M."/>
            <person name="Numata K."/>
            <person name="Arakawa K."/>
        </authorList>
    </citation>
    <scope>NUCLEOTIDE SEQUENCE [LARGE SCALE GENOMIC DNA]</scope>
</reference>
<sequence>MRGRMRKGRGVLDLRLASFADKSERQSFVRCTECRDQSKVASFERFKPVNHDGPNQPWNLIISHPRANMADQDLGLPI</sequence>
<keyword evidence="2" id="KW-1185">Reference proteome</keyword>
<evidence type="ECO:0000313" key="2">
    <source>
        <dbReference type="Proteomes" id="UP000299102"/>
    </source>
</evidence>
<accession>A0A4C1SVD9</accession>
<dbReference type="Proteomes" id="UP000299102">
    <property type="component" value="Unassembled WGS sequence"/>
</dbReference>
<comment type="caution">
    <text evidence="1">The sequence shown here is derived from an EMBL/GenBank/DDBJ whole genome shotgun (WGS) entry which is preliminary data.</text>
</comment>
<name>A0A4C1SVD9_EUMVA</name>
<evidence type="ECO:0000313" key="1">
    <source>
        <dbReference type="EMBL" id="GBP06132.1"/>
    </source>
</evidence>
<protein>
    <submittedName>
        <fullName evidence="1">Uncharacterized protein</fullName>
    </submittedName>
</protein>
<dbReference type="AlphaFoldDB" id="A0A4C1SVD9"/>
<dbReference type="EMBL" id="BGZK01000021">
    <property type="protein sequence ID" value="GBP06132.1"/>
    <property type="molecule type" value="Genomic_DNA"/>
</dbReference>
<organism evidence="1 2">
    <name type="scientific">Eumeta variegata</name>
    <name type="common">Bagworm moth</name>
    <name type="synonym">Eumeta japonica</name>
    <dbReference type="NCBI Taxonomy" id="151549"/>
    <lineage>
        <taxon>Eukaryota</taxon>
        <taxon>Metazoa</taxon>
        <taxon>Ecdysozoa</taxon>
        <taxon>Arthropoda</taxon>
        <taxon>Hexapoda</taxon>
        <taxon>Insecta</taxon>
        <taxon>Pterygota</taxon>
        <taxon>Neoptera</taxon>
        <taxon>Endopterygota</taxon>
        <taxon>Lepidoptera</taxon>
        <taxon>Glossata</taxon>
        <taxon>Ditrysia</taxon>
        <taxon>Tineoidea</taxon>
        <taxon>Psychidae</taxon>
        <taxon>Oiketicinae</taxon>
        <taxon>Eumeta</taxon>
    </lineage>
</organism>